<dbReference type="PROSITE" id="PS50110">
    <property type="entry name" value="RESPONSE_REGULATORY"/>
    <property type="match status" value="1"/>
</dbReference>
<evidence type="ECO:0000256" key="2">
    <source>
        <dbReference type="PROSITE-ProRule" id="PRU00169"/>
    </source>
</evidence>
<evidence type="ECO:0000256" key="1">
    <source>
        <dbReference type="ARBA" id="ARBA00022553"/>
    </source>
</evidence>
<dbReference type="EMBL" id="LSYU01000061">
    <property type="protein sequence ID" value="KXX64269.1"/>
    <property type="molecule type" value="Genomic_DNA"/>
</dbReference>
<protein>
    <submittedName>
        <fullName evidence="4">Two-component system response regulator</fullName>
    </submittedName>
</protein>
<dbReference type="InterPro" id="IPR011006">
    <property type="entry name" value="CheY-like_superfamily"/>
</dbReference>
<dbReference type="Gene3D" id="3.40.50.2300">
    <property type="match status" value="1"/>
</dbReference>
<organism evidence="4 5">
    <name type="scientific">Marichromatium gracile</name>
    <name type="common">Chromatium gracile</name>
    <dbReference type="NCBI Taxonomy" id="1048"/>
    <lineage>
        <taxon>Bacteria</taxon>
        <taxon>Pseudomonadati</taxon>
        <taxon>Pseudomonadota</taxon>
        <taxon>Gammaproteobacteria</taxon>
        <taxon>Chromatiales</taxon>
        <taxon>Chromatiaceae</taxon>
        <taxon>Marichromatium</taxon>
    </lineage>
</organism>
<feature type="domain" description="Response regulatory" evidence="3">
    <location>
        <begin position="3"/>
        <end position="118"/>
    </location>
</feature>
<gene>
    <name evidence="4" type="ORF">AY586_14290</name>
</gene>
<dbReference type="PANTHER" id="PTHR44591:SF25">
    <property type="entry name" value="CHEMOTAXIS TWO-COMPONENT RESPONSE REGULATOR"/>
    <property type="match status" value="1"/>
</dbReference>
<dbReference type="SMART" id="SM00448">
    <property type="entry name" value="REC"/>
    <property type="match status" value="1"/>
</dbReference>
<comment type="caution">
    <text evidence="4">The sequence shown here is derived from an EMBL/GenBank/DDBJ whole genome shotgun (WGS) entry which is preliminary data.</text>
</comment>
<keyword evidence="1 2" id="KW-0597">Phosphoprotein</keyword>
<reference evidence="4 5" key="1">
    <citation type="submission" date="2016-02" db="EMBL/GenBank/DDBJ databases">
        <title>Genome sequence of Marichromatium gracile YL-28, a purple sulfur bacterium.</title>
        <authorList>
            <person name="Zhao C."/>
            <person name="Hong X."/>
            <person name="Chen S."/>
            <person name="Yang S."/>
        </authorList>
    </citation>
    <scope>NUCLEOTIDE SEQUENCE [LARGE SCALE GENOMIC DNA]</scope>
    <source>
        <strain evidence="4 5">YL28</strain>
    </source>
</reference>
<evidence type="ECO:0000259" key="3">
    <source>
        <dbReference type="PROSITE" id="PS50110"/>
    </source>
</evidence>
<feature type="modified residue" description="4-aspartylphosphate" evidence="2">
    <location>
        <position position="52"/>
    </location>
</feature>
<evidence type="ECO:0000313" key="4">
    <source>
        <dbReference type="EMBL" id="KXX64269.1"/>
    </source>
</evidence>
<name>A0ABR5VEZ9_MARGR</name>
<sequence>MKRILVIDDAATVRLYHRSILEELGFEVSEAVNGLEALERVAEGDFDLYLVDINMPKLDGYGFLRELRGKDMPQAPAIMVSTEAGANDQKLAFLSGANLYIVKPVRPERLASHVLTLLGMTSNGRGEPS</sequence>
<dbReference type="Pfam" id="PF00072">
    <property type="entry name" value="Response_reg"/>
    <property type="match status" value="1"/>
</dbReference>
<evidence type="ECO:0000313" key="5">
    <source>
        <dbReference type="Proteomes" id="UP000075766"/>
    </source>
</evidence>
<dbReference type="InterPro" id="IPR001789">
    <property type="entry name" value="Sig_transdc_resp-reg_receiver"/>
</dbReference>
<dbReference type="Proteomes" id="UP000075766">
    <property type="component" value="Unassembled WGS sequence"/>
</dbReference>
<keyword evidence="5" id="KW-1185">Reference proteome</keyword>
<dbReference type="PANTHER" id="PTHR44591">
    <property type="entry name" value="STRESS RESPONSE REGULATOR PROTEIN 1"/>
    <property type="match status" value="1"/>
</dbReference>
<dbReference type="RefSeq" id="WP_062275757.1">
    <property type="nucleotide sequence ID" value="NZ_LSYU01000061.1"/>
</dbReference>
<dbReference type="InterPro" id="IPR050595">
    <property type="entry name" value="Bact_response_regulator"/>
</dbReference>
<dbReference type="SUPFAM" id="SSF52172">
    <property type="entry name" value="CheY-like"/>
    <property type="match status" value="1"/>
</dbReference>
<accession>A0ABR5VEZ9</accession>
<proteinExistence type="predicted"/>